<dbReference type="Gene3D" id="3.30.70.270">
    <property type="match status" value="1"/>
</dbReference>
<proteinExistence type="predicted"/>
<dbReference type="SUPFAM" id="SSF56672">
    <property type="entry name" value="DNA/RNA polymerases"/>
    <property type="match status" value="1"/>
</dbReference>
<dbReference type="InterPro" id="IPR043128">
    <property type="entry name" value="Rev_trsase/Diguanyl_cyclase"/>
</dbReference>
<evidence type="ECO:0000259" key="1">
    <source>
        <dbReference type="Pfam" id="PF00078"/>
    </source>
</evidence>
<evidence type="ECO:0000313" key="2">
    <source>
        <dbReference type="Proteomes" id="UP000025227"/>
    </source>
</evidence>
<dbReference type="Gene3D" id="3.10.10.10">
    <property type="entry name" value="HIV Type 1 Reverse Transcriptase, subunit A, domain 1"/>
    <property type="match status" value="1"/>
</dbReference>
<feature type="domain" description="Reverse transcriptase" evidence="1">
    <location>
        <begin position="9"/>
        <end position="126"/>
    </location>
</feature>
<keyword evidence="2" id="KW-1185">Reference proteome</keyword>
<protein>
    <submittedName>
        <fullName evidence="3">Reverse transcriptase domain-containing protein</fullName>
    </submittedName>
</protein>
<dbReference type="InterPro" id="IPR000477">
    <property type="entry name" value="RT_dom"/>
</dbReference>
<dbReference type="InterPro" id="IPR043502">
    <property type="entry name" value="DNA/RNA_pol_sf"/>
</dbReference>
<dbReference type="OMA" id="WIRDIEQ"/>
<dbReference type="WBParaSite" id="HCON_00030540-00001">
    <property type="protein sequence ID" value="HCON_00030540-00001"/>
    <property type="gene ID" value="HCON_00030540"/>
</dbReference>
<dbReference type="Proteomes" id="UP000025227">
    <property type="component" value="Unplaced"/>
</dbReference>
<evidence type="ECO:0000313" key="3">
    <source>
        <dbReference type="WBParaSite" id="HCON_00030540-00001"/>
    </source>
</evidence>
<dbReference type="PANTHER" id="PTHR47331">
    <property type="entry name" value="PHD-TYPE DOMAIN-CONTAINING PROTEIN"/>
    <property type="match status" value="1"/>
</dbReference>
<sequence length="127" mass="14981">MLLRFRIPKFVVTSDLEKAFLQVRLHELNRDATRFFWVRDFEKDPEEGNLITYRFTRVTFGLNVSPFLLGATVHFHFRNAVSDKTLEKQIREILYVDNLILAAETPEKAIQKSRCTREIFAEMGMNL</sequence>
<organism evidence="2 3">
    <name type="scientific">Haemonchus contortus</name>
    <name type="common">Barber pole worm</name>
    <dbReference type="NCBI Taxonomy" id="6289"/>
    <lineage>
        <taxon>Eukaryota</taxon>
        <taxon>Metazoa</taxon>
        <taxon>Ecdysozoa</taxon>
        <taxon>Nematoda</taxon>
        <taxon>Chromadorea</taxon>
        <taxon>Rhabditida</taxon>
        <taxon>Rhabditina</taxon>
        <taxon>Rhabditomorpha</taxon>
        <taxon>Strongyloidea</taxon>
        <taxon>Trichostrongylidae</taxon>
        <taxon>Haemonchus</taxon>
    </lineage>
</organism>
<dbReference type="Pfam" id="PF00078">
    <property type="entry name" value="RVT_1"/>
    <property type="match status" value="1"/>
</dbReference>
<dbReference type="AlphaFoldDB" id="A0A7I4XZY9"/>
<reference evidence="3" key="1">
    <citation type="submission" date="2020-12" db="UniProtKB">
        <authorList>
            <consortium name="WormBaseParasite"/>
        </authorList>
    </citation>
    <scope>IDENTIFICATION</scope>
    <source>
        <strain evidence="3">MHco3</strain>
    </source>
</reference>
<dbReference type="OrthoDB" id="5920525at2759"/>
<accession>A0A7I4XZY9</accession>
<name>A0A7I4XZY9_HAECO</name>